<name>A0A7C2NUT4_9PLAN</name>
<proteinExistence type="predicted"/>
<evidence type="ECO:0000256" key="1">
    <source>
        <dbReference type="SAM" id="Phobius"/>
    </source>
</evidence>
<reference evidence="2" key="1">
    <citation type="journal article" date="2020" name="mSystems">
        <title>Genome- and Community-Level Interaction Insights into Carbon Utilization and Element Cycling Functions of Hydrothermarchaeota in Hydrothermal Sediment.</title>
        <authorList>
            <person name="Zhou Z."/>
            <person name="Liu Y."/>
            <person name="Xu W."/>
            <person name="Pan J."/>
            <person name="Luo Z.H."/>
            <person name="Li M."/>
        </authorList>
    </citation>
    <scope>NUCLEOTIDE SEQUENCE [LARGE SCALE GENOMIC DNA]</scope>
    <source>
        <strain evidence="2">SpSt-339</strain>
    </source>
</reference>
<feature type="transmembrane region" description="Helical" evidence="1">
    <location>
        <begin position="128"/>
        <end position="146"/>
    </location>
</feature>
<feature type="transmembrane region" description="Helical" evidence="1">
    <location>
        <begin position="6"/>
        <end position="24"/>
    </location>
</feature>
<keyword evidence="1" id="KW-0472">Membrane</keyword>
<feature type="transmembrane region" description="Helical" evidence="1">
    <location>
        <begin position="36"/>
        <end position="58"/>
    </location>
</feature>
<feature type="transmembrane region" description="Helical" evidence="1">
    <location>
        <begin position="101"/>
        <end position="122"/>
    </location>
</feature>
<comment type="caution">
    <text evidence="2">The sequence shown here is derived from an EMBL/GenBank/DDBJ whole genome shotgun (WGS) entry which is preliminary data.</text>
</comment>
<dbReference type="EMBL" id="DSOK01000229">
    <property type="protein sequence ID" value="HEN15368.1"/>
    <property type="molecule type" value="Genomic_DNA"/>
</dbReference>
<keyword evidence="1" id="KW-0812">Transmembrane</keyword>
<organism evidence="2">
    <name type="scientific">Schlesneria paludicola</name>
    <dbReference type="NCBI Taxonomy" id="360056"/>
    <lineage>
        <taxon>Bacteria</taxon>
        <taxon>Pseudomonadati</taxon>
        <taxon>Planctomycetota</taxon>
        <taxon>Planctomycetia</taxon>
        <taxon>Planctomycetales</taxon>
        <taxon>Planctomycetaceae</taxon>
        <taxon>Schlesneria</taxon>
    </lineage>
</organism>
<sequence>MNQWPIIFALLTGLFWGTYGPALGNSRAAEKNPFKPYVMIGVAYLVWGILGGLGGMAYTQTSFSFTAGGAFWGFAAGSLGAFGALTLTLAMFSGGTAMPQIVMPIVFGTAVSVTAITTVLQTKASFNPWLWLGIAGMAVCIVLVAYNTPHAAPHKPASPGAAHASPPAAT</sequence>
<accession>A0A7C2NUT4</accession>
<feature type="transmembrane region" description="Helical" evidence="1">
    <location>
        <begin position="70"/>
        <end position="89"/>
    </location>
</feature>
<keyword evidence="1" id="KW-1133">Transmembrane helix</keyword>
<protein>
    <submittedName>
        <fullName evidence="2">Uncharacterized protein</fullName>
    </submittedName>
</protein>
<gene>
    <name evidence="2" type="ORF">ENQ76_07870</name>
</gene>
<evidence type="ECO:0000313" key="2">
    <source>
        <dbReference type="EMBL" id="HEN15368.1"/>
    </source>
</evidence>
<dbReference type="AlphaFoldDB" id="A0A7C2NUT4"/>